<dbReference type="GO" id="GO:0005657">
    <property type="term" value="C:replication fork"/>
    <property type="evidence" value="ECO:0007669"/>
    <property type="project" value="TreeGrafter"/>
</dbReference>
<keyword evidence="2" id="KW-1185">Reference proteome</keyword>
<dbReference type="GO" id="GO:0061709">
    <property type="term" value="P:reticulophagy"/>
    <property type="evidence" value="ECO:0007669"/>
    <property type="project" value="TreeGrafter"/>
</dbReference>
<evidence type="ECO:0000313" key="2">
    <source>
        <dbReference type="Proteomes" id="UP000014500"/>
    </source>
</evidence>
<dbReference type="GO" id="GO:0005789">
    <property type="term" value="C:endoplasmic reticulum membrane"/>
    <property type="evidence" value="ECO:0007669"/>
    <property type="project" value="TreeGrafter"/>
</dbReference>
<dbReference type="AlphaFoldDB" id="T1IT36"/>
<dbReference type="eggNOG" id="ENOG502S3D1">
    <property type="taxonomic scope" value="Eukaryota"/>
</dbReference>
<evidence type="ECO:0008006" key="3">
    <source>
        <dbReference type="Google" id="ProtNLM"/>
    </source>
</evidence>
<dbReference type="STRING" id="126957.T1IT36"/>
<protein>
    <recommendedName>
        <fullName evidence="3">Testis-expressed sequence 264 protein</fullName>
    </recommendedName>
</protein>
<name>T1IT36_STRMM</name>
<dbReference type="EnsemblMetazoa" id="SMAR004280-RA">
    <property type="protein sequence ID" value="SMAR004280-PA"/>
    <property type="gene ID" value="SMAR004280"/>
</dbReference>
<dbReference type="PhylomeDB" id="T1IT36"/>
<evidence type="ECO:0000313" key="1">
    <source>
        <dbReference type="EnsemblMetazoa" id="SMAR004280-PA"/>
    </source>
</evidence>
<sequence>MEAELNLVLAILGVLLLLFLTIFGLLVHSGLFTKFEIRAGKPPFDNLLVAYRFARGPYKNAGNLFTEVHLLAPSLKTIGVYYDDPQEVSSSDLRFIVGAVLDDSDDEKSKENEKILLDQGYKLITFPAVSNAITTTFPFKNTLSIFIAVSRVYPQLNEFIKVRSLCAHPMIEVYDKGTIVFVAPLARQDEFYVPE</sequence>
<dbReference type="HOGENOM" id="CLU_077435_1_0_1"/>
<dbReference type="EMBL" id="AFFK01019071">
    <property type="status" value="NOT_ANNOTATED_CDS"/>
    <property type="molecule type" value="Genomic_DNA"/>
</dbReference>
<dbReference type="Gene3D" id="3.20.80.10">
    <property type="entry name" value="Regulatory factor, effector binding domain"/>
    <property type="match status" value="1"/>
</dbReference>
<dbReference type="InterPro" id="IPR011256">
    <property type="entry name" value="Reg_factor_effector_dom_sf"/>
</dbReference>
<reference evidence="2" key="1">
    <citation type="submission" date="2011-05" db="EMBL/GenBank/DDBJ databases">
        <authorList>
            <person name="Richards S.R."/>
            <person name="Qu J."/>
            <person name="Jiang H."/>
            <person name="Jhangiani S.N."/>
            <person name="Agravi P."/>
            <person name="Goodspeed R."/>
            <person name="Gross S."/>
            <person name="Mandapat C."/>
            <person name="Jackson L."/>
            <person name="Mathew T."/>
            <person name="Pu L."/>
            <person name="Thornton R."/>
            <person name="Saada N."/>
            <person name="Wilczek-Boney K.B."/>
            <person name="Lee S."/>
            <person name="Kovar C."/>
            <person name="Wu Y."/>
            <person name="Scherer S.E."/>
            <person name="Worley K.C."/>
            <person name="Muzny D.M."/>
            <person name="Gibbs R."/>
        </authorList>
    </citation>
    <scope>NUCLEOTIDE SEQUENCE</scope>
    <source>
        <strain evidence="2">Brora</strain>
    </source>
</reference>
<proteinExistence type="predicted"/>
<reference evidence="1" key="2">
    <citation type="submission" date="2015-02" db="UniProtKB">
        <authorList>
            <consortium name="EnsemblMetazoa"/>
        </authorList>
    </citation>
    <scope>IDENTIFICATION</scope>
</reference>
<dbReference type="Proteomes" id="UP000014500">
    <property type="component" value="Unassembled WGS sequence"/>
</dbReference>
<dbReference type="PANTHER" id="PTHR15949">
    <property type="entry name" value="TESTIS-EXPRESSED PROTEIN 264"/>
    <property type="match status" value="1"/>
</dbReference>
<dbReference type="OMA" id="GPYKECG"/>
<dbReference type="GO" id="GO:0005634">
    <property type="term" value="C:nucleus"/>
    <property type="evidence" value="ECO:0007669"/>
    <property type="project" value="TreeGrafter"/>
</dbReference>
<dbReference type="SUPFAM" id="SSF55136">
    <property type="entry name" value="Probable bacterial effector-binding domain"/>
    <property type="match status" value="1"/>
</dbReference>
<dbReference type="GO" id="GO:0106300">
    <property type="term" value="P:protein-DNA covalent cross-linking repair"/>
    <property type="evidence" value="ECO:0007669"/>
    <property type="project" value="TreeGrafter"/>
</dbReference>
<accession>T1IT36</accession>
<organism evidence="1 2">
    <name type="scientific">Strigamia maritima</name>
    <name type="common">European centipede</name>
    <name type="synonym">Geophilus maritimus</name>
    <dbReference type="NCBI Taxonomy" id="126957"/>
    <lineage>
        <taxon>Eukaryota</taxon>
        <taxon>Metazoa</taxon>
        <taxon>Ecdysozoa</taxon>
        <taxon>Arthropoda</taxon>
        <taxon>Myriapoda</taxon>
        <taxon>Chilopoda</taxon>
        <taxon>Pleurostigmophora</taxon>
        <taxon>Geophilomorpha</taxon>
        <taxon>Linotaeniidae</taxon>
        <taxon>Strigamia</taxon>
    </lineage>
</organism>
<dbReference type="PANTHER" id="PTHR15949:SF3">
    <property type="entry name" value="TESTIS-EXPRESSED PROTEIN 264"/>
    <property type="match status" value="1"/>
</dbReference>
<dbReference type="GO" id="GO:0000421">
    <property type="term" value="C:autophagosome membrane"/>
    <property type="evidence" value="ECO:0007669"/>
    <property type="project" value="TreeGrafter"/>
</dbReference>